<feature type="domain" description="MARVEL" evidence="6">
    <location>
        <begin position="6"/>
        <end position="163"/>
    </location>
</feature>
<evidence type="ECO:0000256" key="3">
    <source>
        <dbReference type="ARBA" id="ARBA00022989"/>
    </source>
</evidence>
<evidence type="ECO:0000256" key="1">
    <source>
        <dbReference type="ARBA" id="ARBA00004141"/>
    </source>
</evidence>
<protein>
    <recommendedName>
        <fullName evidence="6">MARVEL domain-containing protein</fullName>
    </recommendedName>
</protein>
<evidence type="ECO:0000313" key="7">
    <source>
        <dbReference type="EMBL" id="GAB1316759.1"/>
    </source>
</evidence>
<feature type="transmembrane region" description="Helical" evidence="5">
    <location>
        <begin position="77"/>
        <end position="95"/>
    </location>
</feature>
<comment type="caution">
    <text evidence="7">The sequence shown here is derived from an EMBL/GenBank/DDBJ whole genome shotgun (WGS) entry which is preliminary data.</text>
</comment>
<keyword evidence="4 5" id="KW-0472">Membrane</keyword>
<feature type="transmembrane region" description="Helical" evidence="5">
    <location>
        <begin position="152"/>
        <end position="172"/>
    </location>
</feature>
<dbReference type="PANTHER" id="PTHR28165">
    <property type="entry name" value="NON-CLASSICAL EXPORT PROTEIN 2-RELATED"/>
    <property type="match status" value="1"/>
</dbReference>
<keyword evidence="8" id="KW-1185">Reference proteome</keyword>
<dbReference type="PANTHER" id="PTHR28165:SF2">
    <property type="entry name" value="MARVEL DOMAIN-CONTAINING PROTEIN"/>
    <property type="match status" value="1"/>
</dbReference>
<dbReference type="Proteomes" id="UP001628179">
    <property type="component" value="Unassembled WGS sequence"/>
</dbReference>
<dbReference type="InterPro" id="IPR008253">
    <property type="entry name" value="Marvel"/>
</dbReference>
<name>A0ABQ0GG97_9PEZI</name>
<feature type="transmembrane region" description="Helical" evidence="5">
    <location>
        <begin position="48"/>
        <end position="70"/>
    </location>
</feature>
<organism evidence="7 8">
    <name type="scientific">Madurella fahalii</name>
    <dbReference type="NCBI Taxonomy" id="1157608"/>
    <lineage>
        <taxon>Eukaryota</taxon>
        <taxon>Fungi</taxon>
        <taxon>Dikarya</taxon>
        <taxon>Ascomycota</taxon>
        <taxon>Pezizomycotina</taxon>
        <taxon>Sordariomycetes</taxon>
        <taxon>Sordariomycetidae</taxon>
        <taxon>Sordariales</taxon>
        <taxon>Sordariales incertae sedis</taxon>
        <taxon>Madurella</taxon>
    </lineage>
</organism>
<evidence type="ECO:0000256" key="5">
    <source>
        <dbReference type="SAM" id="Phobius"/>
    </source>
</evidence>
<dbReference type="InterPro" id="IPR052649">
    <property type="entry name" value="NCE102-like"/>
</dbReference>
<keyword evidence="3 5" id="KW-1133">Transmembrane helix</keyword>
<reference evidence="7 8" key="1">
    <citation type="submission" date="2024-09" db="EMBL/GenBank/DDBJ databases">
        <title>Itraconazole resistance in Madurella fahalii resulting from another homologue of gene encoding cytochrome P450 14-alpha sterol demethylase (CYP51).</title>
        <authorList>
            <person name="Yoshioka I."/>
            <person name="Fahal A.H."/>
            <person name="Kaneko S."/>
            <person name="Yaguchi T."/>
        </authorList>
    </citation>
    <scope>NUCLEOTIDE SEQUENCE [LARGE SCALE GENOMIC DNA]</scope>
    <source>
        <strain evidence="7 8">IFM 68171</strain>
    </source>
</reference>
<dbReference type="Pfam" id="PF01284">
    <property type="entry name" value="MARVEL"/>
    <property type="match status" value="1"/>
</dbReference>
<evidence type="ECO:0000313" key="8">
    <source>
        <dbReference type="Proteomes" id="UP001628179"/>
    </source>
</evidence>
<dbReference type="RefSeq" id="XP_070918490.1">
    <property type="nucleotide sequence ID" value="XM_071062389.1"/>
</dbReference>
<evidence type="ECO:0000256" key="2">
    <source>
        <dbReference type="ARBA" id="ARBA00022692"/>
    </source>
</evidence>
<gene>
    <name evidence="7" type="ORF">MFIFM68171_06969</name>
</gene>
<proteinExistence type="predicted"/>
<evidence type="ECO:0000256" key="4">
    <source>
        <dbReference type="ARBA" id="ARBA00023136"/>
    </source>
</evidence>
<comment type="subcellular location">
    <subcellularLocation>
        <location evidence="1">Membrane</location>
        <topology evidence="1">Multi-pass membrane protein</topology>
    </subcellularLocation>
</comment>
<dbReference type="EMBL" id="BAAFSV010000003">
    <property type="protein sequence ID" value="GAB1316759.1"/>
    <property type="molecule type" value="Genomic_DNA"/>
</dbReference>
<dbReference type="GeneID" id="98177712"/>
<keyword evidence="2 5" id="KW-0812">Transmembrane</keyword>
<evidence type="ECO:0000259" key="6">
    <source>
        <dbReference type="Pfam" id="PF01284"/>
    </source>
</evidence>
<accession>A0ABQ0GG97</accession>
<sequence length="184" mass="19457">MHRAIPLGVRALQFVLSLTVLAIAADFIKHQVLGDAPVTTRYSTFTGGFGMLVCGVGAAALFVSFIPALVPIALDALMGLFFLAGGIAWAVGLRHTQNCNGLEGMRDSELLNRGSISFGDGVRYGIVEPGDDIVAVFDKLRGACQRGTAEEALQFIAFGVAMGLVGMGYMIWRRGTVGSRHPAL</sequence>